<dbReference type="PANTHER" id="PTHR12829:SF7">
    <property type="entry name" value="N6-ADENOSINE-METHYLTRANSFERASE CATALYTIC SUBUNIT"/>
    <property type="match status" value="1"/>
</dbReference>
<dbReference type="Gene3D" id="3.40.50.150">
    <property type="entry name" value="Vaccinia Virus protein VP39"/>
    <property type="match status" value="1"/>
</dbReference>
<dbReference type="GO" id="GO:0005634">
    <property type="term" value="C:nucleus"/>
    <property type="evidence" value="ECO:0007669"/>
    <property type="project" value="TreeGrafter"/>
</dbReference>
<gene>
    <name evidence="7" type="ORF">LAME_0H16336G</name>
</gene>
<dbReference type="AlphaFoldDB" id="A0A1G4KIF6"/>
<reference evidence="8" key="1">
    <citation type="submission" date="2016-03" db="EMBL/GenBank/DDBJ databases">
        <authorList>
            <person name="Devillers Hugo."/>
        </authorList>
    </citation>
    <scope>NUCLEOTIDE SEQUENCE [LARGE SCALE GENOMIC DNA]</scope>
</reference>
<comment type="catalytic activity">
    <reaction evidence="5">
        <text>an adenosine in mRNA + S-adenosyl-L-methionine = an N(6)-methyladenosine in mRNA + S-adenosyl-L-homocysteine + H(+)</text>
        <dbReference type="Rhea" id="RHEA:55584"/>
        <dbReference type="Rhea" id="RHEA-COMP:12414"/>
        <dbReference type="Rhea" id="RHEA-COMP:12417"/>
        <dbReference type="ChEBI" id="CHEBI:15378"/>
        <dbReference type="ChEBI" id="CHEBI:57856"/>
        <dbReference type="ChEBI" id="CHEBI:59789"/>
        <dbReference type="ChEBI" id="CHEBI:74411"/>
        <dbReference type="ChEBI" id="CHEBI:74449"/>
        <dbReference type="EC" id="2.1.1.348"/>
    </reaction>
</comment>
<accession>A0A1G4KIF6</accession>
<dbReference type="EMBL" id="LT598480">
    <property type="protein sequence ID" value="SCV04173.1"/>
    <property type="molecule type" value="Genomic_DNA"/>
</dbReference>
<evidence type="ECO:0000313" key="8">
    <source>
        <dbReference type="Proteomes" id="UP000191144"/>
    </source>
</evidence>
<keyword evidence="4" id="KW-0949">S-adenosyl-L-methionine</keyword>
<keyword evidence="8" id="KW-1185">Reference proteome</keyword>
<dbReference type="PANTHER" id="PTHR12829">
    <property type="entry name" value="N6-ADENOSINE-METHYLTRANSFERASE"/>
    <property type="match status" value="1"/>
</dbReference>
<evidence type="ECO:0000256" key="2">
    <source>
        <dbReference type="ARBA" id="ARBA00022603"/>
    </source>
</evidence>
<dbReference type="InterPro" id="IPR029063">
    <property type="entry name" value="SAM-dependent_MTases_sf"/>
</dbReference>
<comment type="similarity">
    <text evidence="6">Belongs to the MT-A70-like family.</text>
</comment>
<keyword evidence="2" id="KW-0489">Methyltransferase</keyword>
<sequence>MINCELVKYLVENHNDLLAPPISGRVEDIGIMFATRNDAMSLDNESAESTGQAGQAGQKADEFWNDLMNIEAISPGCLSFANSADLSRQHATIDYVDVETLEIMHNCVVPGSFQRHSTRIEQNSSKPGNSANSSSWSCRLHSILESHAADTPNQQTLDRLNQALSLKPASYLLGRERARKFTRHASFIPICGNKNHCSVLSSIAAISSNKVVAMDMNKVHAAEQDCPGLLKCAQSKIHYISNLKPQTDASLGDCSYLDTCHKLNSCRYVHYLQYLPESLAQATAINVAQTNEASASKRHMCLYTQGLNCSVASAPTLPAQWIQCDVRKFDFNILGKFSVVVADPAWNIRMNLPYGTCNDSELTDLPLDLLQQEGILFLWVTGRAIEVGKSSLQKWGYHVCNEISWIKTNQLGRTIVTGRTGHWLNHSKEHLLVGVKGSPRWLNRQSDVDLIVSASRETSRKPDELYGMIERLVGPHARKLEVFGRDHNTRPGWFTIGNQLNGDRICEIDVKMKYNTYLQKQRSQSVPRYSTLA</sequence>
<evidence type="ECO:0000256" key="3">
    <source>
        <dbReference type="ARBA" id="ARBA00022679"/>
    </source>
</evidence>
<dbReference type="Pfam" id="PF05063">
    <property type="entry name" value="MT-A70"/>
    <property type="match status" value="1"/>
</dbReference>
<evidence type="ECO:0000256" key="6">
    <source>
        <dbReference type="PROSITE-ProRule" id="PRU00489"/>
    </source>
</evidence>
<dbReference type="EC" id="2.1.1.348" evidence="1"/>
<dbReference type="InterPro" id="IPR007757">
    <property type="entry name" value="MT-A70-like"/>
</dbReference>
<dbReference type="GO" id="GO:0036396">
    <property type="term" value="C:RNA N6-methyladenosine methyltransferase complex"/>
    <property type="evidence" value="ECO:0007669"/>
    <property type="project" value="TreeGrafter"/>
</dbReference>
<organism evidence="7 8">
    <name type="scientific">Lachancea meyersii CBS 8951</name>
    <dbReference type="NCBI Taxonomy" id="1266667"/>
    <lineage>
        <taxon>Eukaryota</taxon>
        <taxon>Fungi</taxon>
        <taxon>Dikarya</taxon>
        <taxon>Ascomycota</taxon>
        <taxon>Saccharomycotina</taxon>
        <taxon>Saccharomycetes</taxon>
        <taxon>Saccharomycetales</taxon>
        <taxon>Saccharomycetaceae</taxon>
        <taxon>Lachancea</taxon>
    </lineage>
</organism>
<evidence type="ECO:0000256" key="4">
    <source>
        <dbReference type="ARBA" id="ARBA00022691"/>
    </source>
</evidence>
<evidence type="ECO:0000256" key="5">
    <source>
        <dbReference type="ARBA" id="ARBA00048957"/>
    </source>
</evidence>
<dbReference type="GO" id="GO:0032259">
    <property type="term" value="P:methylation"/>
    <property type="evidence" value="ECO:0007669"/>
    <property type="project" value="UniProtKB-KW"/>
</dbReference>
<protein>
    <recommendedName>
        <fullName evidence="1">mRNA m(6)A methyltransferase</fullName>
        <ecNumber evidence="1">2.1.1.348</ecNumber>
    </recommendedName>
</protein>
<dbReference type="GO" id="GO:0001734">
    <property type="term" value="F:mRNA m(6)A methyltransferase activity"/>
    <property type="evidence" value="ECO:0007669"/>
    <property type="project" value="UniProtKB-EC"/>
</dbReference>
<evidence type="ECO:0000313" key="7">
    <source>
        <dbReference type="EMBL" id="SCV04173.1"/>
    </source>
</evidence>
<keyword evidence="3" id="KW-0808">Transferase</keyword>
<dbReference type="PROSITE" id="PS51143">
    <property type="entry name" value="MT_A70"/>
    <property type="match status" value="1"/>
</dbReference>
<dbReference type="SUPFAM" id="SSF53335">
    <property type="entry name" value="S-adenosyl-L-methionine-dependent methyltransferases"/>
    <property type="match status" value="1"/>
</dbReference>
<name>A0A1G4KIF6_9SACH</name>
<proteinExistence type="inferred from homology"/>
<dbReference type="Proteomes" id="UP000191144">
    <property type="component" value="Chromosome H"/>
</dbReference>
<evidence type="ECO:0000256" key="1">
    <source>
        <dbReference type="ARBA" id="ARBA00012160"/>
    </source>
</evidence>
<dbReference type="OrthoDB" id="10262526at2759"/>